<dbReference type="EMBL" id="JABUMC010000109">
    <property type="protein sequence ID" value="MBV6547554.1"/>
    <property type="molecule type" value="Genomic_DNA"/>
</dbReference>
<protein>
    <submittedName>
        <fullName evidence="1">Uncharacterized protein</fullName>
    </submittedName>
</protein>
<comment type="caution">
    <text evidence="1">The sequence shown here is derived from an EMBL/GenBank/DDBJ whole genome shotgun (WGS) entry which is preliminary data.</text>
</comment>
<dbReference type="AlphaFoldDB" id="A0A949T321"/>
<gene>
    <name evidence="1" type="ORF">HT672_09825</name>
</gene>
<name>A0A949T321_9PAST</name>
<feature type="non-terminal residue" evidence="1">
    <location>
        <position position="1"/>
    </location>
</feature>
<dbReference type="Proteomes" id="UP000732858">
    <property type="component" value="Unassembled WGS sequence"/>
</dbReference>
<reference evidence="1" key="1">
    <citation type="journal article" date="2021" name="Mol. Ecol.">
        <title>Polar bear-adapted Ursidibacter maritimus are remarkably conserved after generations in captivity.</title>
        <authorList>
            <person name="Espinosa-Gongora C."/>
            <person name="Hansen M.J."/>
            <person name="Bertelsen M.F."/>
            <person name="Bojesen A.M."/>
        </authorList>
    </citation>
    <scope>NUCLEOTIDE SEQUENCE</scope>
    <source>
        <strain evidence="1">Pb43105x</strain>
    </source>
</reference>
<sequence>SKDLKSGRTIIDGLFSKADDYRLDGLRALMVAASHAHAISKWSVALPLEEGDYDRLLVLKLDGGVETHAFYYPDFVLDEARHFHFKVAARSQPEDAGFTVWGLMPTDEEERVFADIFDSVRSTLLE</sequence>
<dbReference type="RefSeq" id="WP_218210295.1">
    <property type="nucleotide sequence ID" value="NZ_JABUMC010000109.1"/>
</dbReference>
<organism evidence="1 2">
    <name type="scientific">Ursidibacter maritimus</name>
    <dbReference type="NCBI Taxonomy" id="1331689"/>
    <lineage>
        <taxon>Bacteria</taxon>
        <taxon>Pseudomonadati</taxon>
        <taxon>Pseudomonadota</taxon>
        <taxon>Gammaproteobacteria</taxon>
        <taxon>Pasteurellales</taxon>
        <taxon>Pasteurellaceae</taxon>
        <taxon>Ursidibacter</taxon>
    </lineage>
</organism>
<evidence type="ECO:0000313" key="2">
    <source>
        <dbReference type="Proteomes" id="UP000732858"/>
    </source>
</evidence>
<evidence type="ECO:0000313" key="1">
    <source>
        <dbReference type="EMBL" id="MBV6547554.1"/>
    </source>
</evidence>
<proteinExistence type="predicted"/>
<feature type="non-terminal residue" evidence="1">
    <location>
        <position position="126"/>
    </location>
</feature>
<accession>A0A949T321</accession>